<evidence type="ECO:0000313" key="2">
    <source>
        <dbReference type="Proteomes" id="UP000217979"/>
    </source>
</evidence>
<organism evidence="1 2">
    <name type="scientific">Cedecea neteri</name>
    <dbReference type="NCBI Taxonomy" id="158822"/>
    <lineage>
        <taxon>Bacteria</taxon>
        <taxon>Pseudomonadati</taxon>
        <taxon>Pseudomonadota</taxon>
        <taxon>Gammaproteobacteria</taxon>
        <taxon>Enterobacterales</taxon>
        <taxon>Enterobacteriaceae</taxon>
        <taxon>Cedecea</taxon>
    </lineage>
</organism>
<dbReference type="AlphaFoldDB" id="A0A291E5T7"/>
<dbReference type="Proteomes" id="UP000217979">
    <property type="component" value="Plasmid unnamed"/>
</dbReference>
<protein>
    <submittedName>
        <fullName evidence="1">Uncharacterized protein</fullName>
    </submittedName>
</protein>
<keyword evidence="1" id="KW-0614">Plasmid</keyword>
<reference evidence="1 2" key="1">
    <citation type="submission" date="2017-09" db="EMBL/GenBank/DDBJ databases">
        <title>FDA dAtabase for Regulatory Grade micrObial Sequences (FDA-ARGOS): Supporting development and validation of Infectious Disease Dx tests.</title>
        <authorList>
            <person name="Minogue T."/>
            <person name="Wolcott M."/>
            <person name="Wasieloski L."/>
            <person name="Aguilar W."/>
            <person name="Moore D."/>
            <person name="Tallon L."/>
            <person name="Sadzewicz L."/>
            <person name="Ott S."/>
            <person name="Zhao X."/>
            <person name="Nagaraj S."/>
            <person name="Vavikolanu K."/>
            <person name="Aluvathingal J."/>
            <person name="Nadendla S."/>
            <person name="Sichtig H."/>
        </authorList>
    </citation>
    <scope>NUCLEOTIDE SEQUENCE [LARGE SCALE GENOMIC DNA]</scope>
    <source>
        <strain evidence="1 2">FDAARGOS_392</strain>
        <plasmid evidence="2">Plasmid unnamed</plasmid>
    </source>
</reference>
<evidence type="ECO:0000313" key="1">
    <source>
        <dbReference type="EMBL" id="ATF95407.1"/>
    </source>
</evidence>
<accession>A0A291E5T7</accession>
<geneLocation type="plasmid" evidence="1">
    <name>unnamed</name>
</geneLocation>
<gene>
    <name evidence="1" type="ORF">CO704_25295</name>
</gene>
<proteinExistence type="predicted"/>
<name>A0A291E5T7_9ENTR</name>
<sequence length="129" mass="15331">MHIFRLRQNQFQLCLTWPLMKIFIFLHRRMYGKKHHQIMIHRQHLTQLRLPPDSILAILFGLYILLCGENKMDWITCDFGLTSGRNYTQMMQATSGKPIFMKAVHGMLKLMRKLLRKANASTHQSFNML</sequence>
<dbReference type="EMBL" id="CP023526">
    <property type="protein sequence ID" value="ATF95407.1"/>
    <property type="molecule type" value="Genomic_DNA"/>
</dbReference>